<sequence>MRSTFPPVRRLPAPRHRETGSGTVWVLVLCALIWFCAFTSVLVASVRTDRHRAAAAADLAALAGARQAARGSERACATAVKAAEANGARLTSCEVSGLTMDVRVRVPARMWPGTMAADARAGPLAPTAP</sequence>
<keyword evidence="1" id="KW-1133">Transmembrane helix</keyword>
<evidence type="ECO:0000313" key="4">
    <source>
        <dbReference type="Proteomes" id="UP000589036"/>
    </source>
</evidence>
<proteinExistence type="predicted"/>
<dbReference type="InterPro" id="IPR028087">
    <property type="entry name" value="Tad_N"/>
</dbReference>
<gene>
    <name evidence="3" type="ORF">HDA32_000027</name>
</gene>
<keyword evidence="1" id="KW-0812">Transmembrane</keyword>
<evidence type="ECO:0000256" key="1">
    <source>
        <dbReference type="SAM" id="Phobius"/>
    </source>
</evidence>
<reference evidence="3 4" key="1">
    <citation type="submission" date="2020-07" db="EMBL/GenBank/DDBJ databases">
        <title>Sequencing the genomes of 1000 actinobacteria strains.</title>
        <authorList>
            <person name="Klenk H.-P."/>
        </authorList>
    </citation>
    <scope>NUCLEOTIDE SEQUENCE [LARGE SCALE GENOMIC DNA]</scope>
    <source>
        <strain evidence="3 4">CXB654</strain>
    </source>
</reference>
<feature type="domain" description="Putative Flp pilus-assembly TadG-like N-terminal" evidence="2">
    <location>
        <begin position="20"/>
        <end position="67"/>
    </location>
</feature>
<name>A0A852TNN5_9ACTN</name>
<dbReference type="EMBL" id="JACCCC010000001">
    <property type="protein sequence ID" value="NYE44907.1"/>
    <property type="molecule type" value="Genomic_DNA"/>
</dbReference>
<dbReference type="InterPro" id="IPR021202">
    <property type="entry name" value="Rv3654c-like"/>
</dbReference>
<keyword evidence="1" id="KW-0472">Membrane</keyword>
<feature type="transmembrane region" description="Helical" evidence="1">
    <location>
        <begin position="24"/>
        <end position="44"/>
    </location>
</feature>
<accession>A0A852TNN5</accession>
<dbReference type="AlphaFoldDB" id="A0A852TNN5"/>
<protein>
    <submittedName>
        <fullName evidence="3">Secretion/DNA translocation related TadE-like protein</fullName>
    </submittedName>
</protein>
<keyword evidence="4" id="KW-1185">Reference proteome</keyword>
<dbReference type="NCBIfam" id="TIGR03816">
    <property type="entry name" value="tadE_like_DECH"/>
    <property type="match status" value="1"/>
</dbReference>
<dbReference type="RefSeq" id="WP_179641223.1">
    <property type="nucleotide sequence ID" value="NZ_BAAAYY010000005.1"/>
</dbReference>
<evidence type="ECO:0000313" key="3">
    <source>
        <dbReference type="EMBL" id="NYE44907.1"/>
    </source>
</evidence>
<dbReference type="Proteomes" id="UP000589036">
    <property type="component" value="Unassembled WGS sequence"/>
</dbReference>
<dbReference type="Pfam" id="PF13400">
    <property type="entry name" value="Tad"/>
    <property type="match status" value="1"/>
</dbReference>
<organism evidence="3 4">
    <name type="scientific">Spinactinospora alkalitolerans</name>
    <dbReference type="NCBI Taxonomy" id="687207"/>
    <lineage>
        <taxon>Bacteria</taxon>
        <taxon>Bacillati</taxon>
        <taxon>Actinomycetota</taxon>
        <taxon>Actinomycetes</taxon>
        <taxon>Streptosporangiales</taxon>
        <taxon>Nocardiopsidaceae</taxon>
        <taxon>Spinactinospora</taxon>
    </lineage>
</organism>
<evidence type="ECO:0000259" key="2">
    <source>
        <dbReference type="Pfam" id="PF13400"/>
    </source>
</evidence>
<comment type="caution">
    <text evidence="3">The sequence shown here is derived from an EMBL/GenBank/DDBJ whole genome shotgun (WGS) entry which is preliminary data.</text>
</comment>